<reference evidence="1 2" key="1">
    <citation type="journal article" date="2015" name="Int. J. Syst. Evol. Microbiol.">
        <title>Amycolatopsis rhabdoformis sp. nov., an actinomycete isolated from a tropical forest soil.</title>
        <authorList>
            <person name="Souza W.R."/>
            <person name="Silva R.E."/>
            <person name="Goodfellow M."/>
            <person name="Busarakam K."/>
            <person name="Figueiro F.S."/>
            <person name="Ferreira D."/>
            <person name="Rodrigues-Filho E."/>
            <person name="Moraes L.A.B."/>
            <person name="Zucchi T.D."/>
        </authorList>
    </citation>
    <scope>NUCLEOTIDE SEQUENCE [LARGE SCALE GENOMIC DNA]</scope>
    <source>
        <strain evidence="1 2">NCIMB 14900</strain>
    </source>
</reference>
<accession>A0ABZ1IEX9</accession>
<keyword evidence="2" id="KW-1185">Reference proteome</keyword>
<name>A0ABZ1IEX9_9PSEU</name>
<proteinExistence type="predicted"/>
<dbReference type="Proteomes" id="UP001330812">
    <property type="component" value="Chromosome"/>
</dbReference>
<dbReference type="RefSeq" id="WP_326835520.1">
    <property type="nucleotide sequence ID" value="NZ_CP142149.1"/>
</dbReference>
<dbReference type="EMBL" id="CP142149">
    <property type="protein sequence ID" value="WSE32713.1"/>
    <property type="molecule type" value="Genomic_DNA"/>
</dbReference>
<gene>
    <name evidence="1" type="ORF">VSH64_11430</name>
</gene>
<sequence length="99" mass="10405">MKVLISAQLRPSVVEAAELTSLSVERADGLSETDVDSALRTAGAGRAAEGHAWLAVAWLRDQGPAGDPQWTDGFGEMIAYAASKGWTDPGQESVRAHLA</sequence>
<evidence type="ECO:0000313" key="2">
    <source>
        <dbReference type="Proteomes" id="UP001330812"/>
    </source>
</evidence>
<organism evidence="1 2">
    <name type="scientific">Amycolatopsis rhabdoformis</name>
    <dbReference type="NCBI Taxonomy" id="1448059"/>
    <lineage>
        <taxon>Bacteria</taxon>
        <taxon>Bacillati</taxon>
        <taxon>Actinomycetota</taxon>
        <taxon>Actinomycetes</taxon>
        <taxon>Pseudonocardiales</taxon>
        <taxon>Pseudonocardiaceae</taxon>
        <taxon>Amycolatopsis</taxon>
    </lineage>
</organism>
<protein>
    <submittedName>
        <fullName evidence="1">Uncharacterized protein</fullName>
    </submittedName>
</protein>
<evidence type="ECO:0000313" key="1">
    <source>
        <dbReference type="EMBL" id="WSE32713.1"/>
    </source>
</evidence>